<dbReference type="InterPro" id="IPR016039">
    <property type="entry name" value="Thiolase-like"/>
</dbReference>
<evidence type="ECO:0000256" key="2">
    <source>
        <dbReference type="ARBA" id="ARBA00023315"/>
    </source>
</evidence>
<dbReference type="HOGENOM" id="CLU_039592_1_0_6"/>
<dbReference type="GO" id="GO:0006633">
    <property type="term" value="P:fatty acid biosynthetic process"/>
    <property type="evidence" value="ECO:0007669"/>
    <property type="project" value="InterPro"/>
</dbReference>
<dbReference type="RefSeq" id="WP_012324299.1">
    <property type="nucleotide sequence ID" value="NC_010506.1"/>
</dbReference>
<keyword evidence="1 5" id="KW-0808">Transferase</keyword>
<dbReference type="eggNOG" id="COG0332">
    <property type="taxonomic scope" value="Bacteria"/>
</dbReference>
<evidence type="ECO:0000313" key="6">
    <source>
        <dbReference type="Proteomes" id="UP000002168"/>
    </source>
</evidence>
<dbReference type="PANTHER" id="PTHR34069:SF2">
    <property type="entry name" value="BETA-KETOACYL-[ACYL-CARRIER-PROTEIN] SYNTHASE III"/>
    <property type="match status" value="1"/>
</dbReference>
<evidence type="ECO:0000259" key="4">
    <source>
        <dbReference type="Pfam" id="PF08545"/>
    </source>
</evidence>
<dbReference type="Pfam" id="PF08541">
    <property type="entry name" value="ACP_syn_III_C"/>
    <property type="match status" value="1"/>
</dbReference>
<sequence>MISISNVSIKGIATTIPSSKVTNSDLGALYGEKEITKLISSVGVNTRRVADTNTTSADLCYDSAVNLINELEWEPESIGAIIFVSQTGEYQLPATACILQNRLGLPVSSIAYDVNLGCSGYTYGLFLASSLVQTGIKRVLLLVGDTISKLVKPGDRSTELLFGDAGTATGLEFETGPVIHFELGSDGSGAEHIIARNPQPQVNSIRGLNCAFLEMNGGEVFTFTLKRVPLLVNGFLEALELTSKDIDSCVYHQANHFMIKHLSKKSKFEPSQVPVSITEFGNTSCASIPLTLCTQNLISRNRMLLVGFGVGLSWGAVMVDLSTTKLLPVSEIKINEQ</sequence>
<organism evidence="5 6">
    <name type="scientific">Shewanella woodyi (strain ATCC 51908 / MS32)</name>
    <dbReference type="NCBI Taxonomy" id="392500"/>
    <lineage>
        <taxon>Bacteria</taxon>
        <taxon>Pseudomonadati</taxon>
        <taxon>Pseudomonadota</taxon>
        <taxon>Gammaproteobacteria</taxon>
        <taxon>Alteromonadales</taxon>
        <taxon>Shewanellaceae</taxon>
        <taxon>Shewanella</taxon>
    </lineage>
</organism>
<gene>
    <name evidence="5" type="ordered locus">Swoo_1667</name>
</gene>
<evidence type="ECO:0000259" key="3">
    <source>
        <dbReference type="Pfam" id="PF08541"/>
    </source>
</evidence>
<dbReference type="SUPFAM" id="SSF53901">
    <property type="entry name" value="Thiolase-like"/>
    <property type="match status" value="1"/>
</dbReference>
<keyword evidence="2 5" id="KW-0012">Acyltransferase</keyword>
<evidence type="ECO:0000256" key="1">
    <source>
        <dbReference type="ARBA" id="ARBA00022679"/>
    </source>
</evidence>
<name>B1KMF5_SHEWM</name>
<evidence type="ECO:0000313" key="5">
    <source>
        <dbReference type="EMBL" id="ACA85953.1"/>
    </source>
</evidence>
<accession>B1KMF5</accession>
<proteinExistence type="predicted"/>
<dbReference type="Proteomes" id="UP000002168">
    <property type="component" value="Chromosome"/>
</dbReference>
<dbReference type="Gene3D" id="3.40.47.10">
    <property type="match status" value="1"/>
</dbReference>
<dbReference type="STRING" id="392500.Swoo_1667"/>
<dbReference type="Pfam" id="PF08545">
    <property type="entry name" value="ACP_syn_III"/>
    <property type="match status" value="1"/>
</dbReference>
<feature type="domain" description="Beta-ketoacyl-[acyl-carrier-protein] synthase III C-terminal" evidence="3">
    <location>
        <begin position="236"/>
        <end position="319"/>
    </location>
</feature>
<dbReference type="CDD" id="cd00830">
    <property type="entry name" value="KAS_III"/>
    <property type="match status" value="1"/>
</dbReference>
<dbReference type="GO" id="GO:0044550">
    <property type="term" value="P:secondary metabolite biosynthetic process"/>
    <property type="evidence" value="ECO:0007669"/>
    <property type="project" value="TreeGrafter"/>
</dbReference>
<dbReference type="PANTHER" id="PTHR34069">
    <property type="entry name" value="3-OXOACYL-[ACYL-CARRIER-PROTEIN] SYNTHASE 3"/>
    <property type="match status" value="1"/>
</dbReference>
<dbReference type="EC" id="2.3.1.41" evidence="5"/>
<dbReference type="AlphaFoldDB" id="B1KMF5"/>
<dbReference type="GO" id="GO:0004315">
    <property type="term" value="F:3-oxoacyl-[acyl-carrier-protein] synthase activity"/>
    <property type="evidence" value="ECO:0007669"/>
    <property type="project" value="UniProtKB-EC"/>
</dbReference>
<feature type="domain" description="Beta-ketoacyl-[acyl-carrier-protein] synthase III N-terminal" evidence="4">
    <location>
        <begin position="112"/>
        <end position="187"/>
    </location>
</feature>
<keyword evidence="6" id="KW-1185">Reference proteome</keyword>
<dbReference type="InterPro" id="IPR013751">
    <property type="entry name" value="ACP_syn_III_N"/>
</dbReference>
<dbReference type="KEGG" id="swd:Swoo_1667"/>
<dbReference type="EMBL" id="CP000961">
    <property type="protein sequence ID" value="ACA85953.1"/>
    <property type="molecule type" value="Genomic_DNA"/>
</dbReference>
<protein>
    <submittedName>
        <fullName evidence="5">Beta-ketoacyl-acyl-carrier-protein synthase I</fullName>
        <ecNumber evidence="5">2.3.1.41</ecNumber>
    </submittedName>
</protein>
<reference evidence="5 6" key="1">
    <citation type="submission" date="2008-02" db="EMBL/GenBank/DDBJ databases">
        <title>Complete sequence of Shewanella woodyi ATCC 51908.</title>
        <authorList>
            <consortium name="US DOE Joint Genome Institute"/>
            <person name="Copeland A."/>
            <person name="Lucas S."/>
            <person name="Lapidus A."/>
            <person name="Glavina del Rio T."/>
            <person name="Dalin E."/>
            <person name="Tice H."/>
            <person name="Bruce D."/>
            <person name="Goodwin L."/>
            <person name="Pitluck S."/>
            <person name="Sims D."/>
            <person name="Brettin T."/>
            <person name="Detter J.C."/>
            <person name="Han C."/>
            <person name="Kuske C.R."/>
            <person name="Schmutz J."/>
            <person name="Larimer F."/>
            <person name="Land M."/>
            <person name="Hauser L."/>
            <person name="Kyrpides N."/>
            <person name="Lykidis A."/>
            <person name="Zhao J.-S."/>
            <person name="Richardson P."/>
        </authorList>
    </citation>
    <scope>NUCLEOTIDE SEQUENCE [LARGE SCALE GENOMIC DNA]</scope>
    <source>
        <strain evidence="6">ATCC 51908 / MS32</strain>
    </source>
</reference>
<dbReference type="InterPro" id="IPR013747">
    <property type="entry name" value="ACP_syn_III_C"/>
</dbReference>